<keyword evidence="6 8" id="KW-0106">Calcium</keyword>
<name>A0A8T2T7H5_CERRI</name>
<evidence type="ECO:0000256" key="8">
    <source>
        <dbReference type="RuleBase" id="RU361123"/>
    </source>
</evidence>
<dbReference type="EC" id="4.2.2.2" evidence="3 8"/>
<comment type="pathway">
    <text evidence="2 8">Glycan metabolism; pectin degradation; 2-dehydro-3-deoxy-D-gluconate from pectin: step 2/5.</text>
</comment>
<accession>A0A8T2T7H5</accession>
<keyword evidence="4 8" id="KW-0479">Metal-binding</keyword>
<dbReference type="GO" id="GO:0030570">
    <property type="term" value="F:pectate lyase activity"/>
    <property type="evidence" value="ECO:0007669"/>
    <property type="project" value="UniProtKB-EC"/>
</dbReference>
<evidence type="ECO:0000256" key="6">
    <source>
        <dbReference type="ARBA" id="ARBA00022837"/>
    </source>
</evidence>
<dbReference type="PANTHER" id="PTHR31683:SF80">
    <property type="entry name" value="PECTATE LYASE 16-RELATED"/>
    <property type="match status" value="1"/>
</dbReference>
<evidence type="ECO:0000256" key="5">
    <source>
        <dbReference type="ARBA" id="ARBA00022729"/>
    </source>
</evidence>
<dbReference type="PRINTS" id="PR00807">
    <property type="entry name" value="AMBALLERGEN"/>
</dbReference>
<feature type="domain" description="Pectate lyase" evidence="9">
    <location>
        <begin position="123"/>
        <end position="320"/>
    </location>
</feature>
<evidence type="ECO:0000313" key="11">
    <source>
        <dbReference type="Proteomes" id="UP000825935"/>
    </source>
</evidence>
<gene>
    <name evidence="10" type="ORF">KP509_14G043200</name>
</gene>
<keyword evidence="5 8" id="KW-0732">Signal</keyword>
<reference evidence="10" key="1">
    <citation type="submission" date="2021-08" db="EMBL/GenBank/DDBJ databases">
        <title>WGS assembly of Ceratopteris richardii.</title>
        <authorList>
            <person name="Marchant D.B."/>
            <person name="Chen G."/>
            <person name="Jenkins J."/>
            <person name="Shu S."/>
            <person name="Leebens-Mack J."/>
            <person name="Grimwood J."/>
            <person name="Schmutz J."/>
            <person name="Soltis P."/>
            <person name="Soltis D."/>
            <person name="Chen Z.-H."/>
        </authorList>
    </citation>
    <scope>NUCLEOTIDE SEQUENCE</scope>
    <source>
        <strain evidence="10">Whitten #5841</strain>
        <tissue evidence="10">Leaf</tissue>
    </source>
</reference>
<dbReference type="InterPro" id="IPR011050">
    <property type="entry name" value="Pectin_lyase_fold/virulence"/>
</dbReference>
<dbReference type="SMART" id="SM00656">
    <property type="entry name" value="Amb_all"/>
    <property type="match status" value="1"/>
</dbReference>
<dbReference type="InterPro" id="IPR012334">
    <property type="entry name" value="Pectin_lyas_fold"/>
</dbReference>
<dbReference type="AlphaFoldDB" id="A0A8T2T7H5"/>
<dbReference type="InterPro" id="IPR002022">
    <property type="entry name" value="Pec_lyase"/>
</dbReference>
<dbReference type="Proteomes" id="UP000825935">
    <property type="component" value="Chromosome 14"/>
</dbReference>
<keyword evidence="11" id="KW-1185">Reference proteome</keyword>
<organism evidence="10 11">
    <name type="scientific">Ceratopteris richardii</name>
    <name type="common">Triangle waterfern</name>
    <dbReference type="NCBI Taxonomy" id="49495"/>
    <lineage>
        <taxon>Eukaryota</taxon>
        <taxon>Viridiplantae</taxon>
        <taxon>Streptophyta</taxon>
        <taxon>Embryophyta</taxon>
        <taxon>Tracheophyta</taxon>
        <taxon>Polypodiopsida</taxon>
        <taxon>Polypodiidae</taxon>
        <taxon>Polypodiales</taxon>
        <taxon>Pteridineae</taxon>
        <taxon>Pteridaceae</taxon>
        <taxon>Parkerioideae</taxon>
        <taxon>Ceratopteris</taxon>
    </lineage>
</organism>
<comment type="catalytic activity">
    <reaction evidence="1 8">
        <text>Eliminative cleavage of (1-&gt;4)-alpha-D-galacturonan to give oligosaccharides with 4-deoxy-alpha-D-galact-4-enuronosyl groups at their non-reducing ends.</text>
        <dbReference type="EC" id="4.2.2.2"/>
    </reaction>
</comment>
<evidence type="ECO:0000313" key="10">
    <source>
        <dbReference type="EMBL" id="KAH7415430.1"/>
    </source>
</evidence>
<dbReference type="OrthoDB" id="1637350at2759"/>
<dbReference type="Pfam" id="PF00544">
    <property type="entry name" value="Pectate_lyase_4"/>
    <property type="match status" value="1"/>
</dbReference>
<feature type="signal peptide" evidence="8">
    <location>
        <begin position="1"/>
        <end position="21"/>
    </location>
</feature>
<proteinExistence type="inferred from homology"/>
<evidence type="ECO:0000256" key="3">
    <source>
        <dbReference type="ARBA" id="ARBA00012272"/>
    </source>
</evidence>
<evidence type="ECO:0000256" key="2">
    <source>
        <dbReference type="ARBA" id="ARBA00005220"/>
    </source>
</evidence>
<comment type="similarity">
    <text evidence="8">Belongs to the polysaccharide lyase 1 family.</text>
</comment>
<feature type="chain" id="PRO_5035960325" description="Pectate lyase" evidence="8">
    <location>
        <begin position="22"/>
        <end position="390"/>
    </location>
</feature>
<dbReference type="GO" id="GO:0046872">
    <property type="term" value="F:metal ion binding"/>
    <property type="evidence" value="ECO:0007669"/>
    <property type="project" value="UniProtKB-KW"/>
</dbReference>
<evidence type="ECO:0000259" key="9">
    <source>
        <dbReference type="SMART" id="SM00656"/>
    </source>
</evidence>
<dbReference type="EMBL" id="CM035419">
    <property type="protein sequence ID" value="KAH7415430.1"/>
    <property type="molecule type" value="Genomic_DNA"/>
</dbReference>
<keyword evidence="7 8" id="KW-0456">Lyase</keyword>
<dbReference type="Gene3D" id="2.160.20.10">
    <property type="entry name" value="Single-stranded right-handed beta-helix, Pectin lyase-like"/>
    <property type="match status" value="1"/>
</dbReference>
<evidence type="ECO:0000256" key="7">
    <source>
        <dbReference type="ARBA" id="ARBA00023239"/>
    </source>
</evidence>
<protein>
    <recommendedName>
        <fullName evidence="3 8">Pectate lyase</fullName>
        <ecNumber evidence="3 8">4.2.2.2</ecNumber>
    </recommendedName>
</protein>
<dbReference type="InterPro" id="IPR045032">
    <property type="entry name" value="PEL"/>
</dbReference>
<dbReference type="PANTHER" id="PTHR31683">
    <property type="entry name" value="PECTATE LYASE 18-RELATED"/>
    <property type="match status" value="1"/>
</dbReference>
<comment type="caution">
    <text evidence="10">The sequence shown here is derived from an EMBL/GenBank/DDBJ whole genome shotgun (WGS) entry which is preliminary data.</text>
</comment>
<evidence type="ECO:0000256" key="1">
    <source>
        <dbReference type="ARBA" id="ARBA00000695"/>
    </source>
</evidence>
<comment type="cofactor">
    <cofactor evidence="8">
        <name>Ca(2+)</name>
        <dbReference type="ChEBI" id="CHEBI:29108"/>
    </cofactor>
    <text evidence="8">Binds 1 Ca(2+) ion. Required for its activity.</text>
</comment>
<dbReference type="InterPro" id="IPR018082">
    <property type="entry name" value="AmbAllergen"/>
</dbReference>
<evidence type="ECO:0000256" key="4">
    <source>
        <dbReference type="ARBA" id="ARBA00022723"/>
    </source>
</evidence>
<dbReference type="SUPFAM" id="SSF51126">
    <property type="entry name" value="Pectin lyase-like"/>
    <property type="match status" value="1"/>
</dbReference>
<sequence>MKHSLLVTVVVTIQMIMTTIASHGQIAPSNRTIGDVGASAAAAVGSGPFNAVDECWRGDPNWASDRMRLADCAFGFGEKTRGGKGGEYYVVTDPSDNAQEPGPGTLRYGIIQLQPLWIYFARDMTITLENELIFTSHKTIDGRGANVHIAYGPCLTIQNVHDVIIHGVHIHDCTPGTSGYVRSSTNHIGYRGGSDGDAISVFAAKYIWIDHNSFSSCADGLIDVIHASTRVTISNNYFTNHDKVMLFGHSDTYTADTIMRVTVAFNHFGPGLEQRLPRCRFGKFHVVNNDYEGWKIYAIGGSASPTIISEGNRFTGSVAKEVTKRDCTSCSWDAWKWRSVHDKFLDGAYFIQSGPGITDRNRYGLSASGTFTPSMTSSAGVLSCAEGVAC</sequence>
<dbReference type="OMA" id="PLCVERW"/>